<keyword evidence="4" id="KW-1185">Reference proteome</keyword>
<evidence type="ECO:0000313" key="3">
    <source>
        <dbReference type="EMBL" id="KAF2399802.1"/>
    </source>
</evidence>
<protein>
    <submittedName>
        <fullName evidence="3">Pkr1-domain-containing protein</fullName>
    </submittedName>
</protein>
<evidence type="ECO:0000256" key="1">
    <source>
        <dbReference type="SAM" id="MobiDB-lite"/>
    </source>
</evidence>
<dbReference type="GO" id="GO:0070072">
    <property type="term" value="P:vacuolar proton-transporting V-type ATPase complex assembly"/>
    <property type="evidence" value="ECO:0007669"/>
    <property type="project" value="InterPro"/>
</dbReference>
<keyword evidence="2" id="KW-0472">Membrane</keyword>
<dbReference type="AlphaFoldDB" id="A0A6G1HUX2"/>
<organism evidence="3 4">
    <name type="scientific">Trichodelitschia bisporula</name>
    <dbReference type="NCBI Taxonomy" id="703511"/>
    <lineage>
        <taxon>Eukaryota</taxon>
        <taxon>Fungi</taxon>
        <taxon>Dikarya</taxon>
        <taxon>Ascomycota</taxon>
        <taxon>Pezizomycotina</taxon>
        <taxon>Dothideomycetes</taxon>
        <taxon>Dothideomycetes incertae sedis</taxon>
        <taxon>Phaeotrichales</taxon>
        <taxon>Phaeotrichaceae</taxon>
        <taxon>Trichodelitschia</taxon>
    </lineage>
</organism>
<dbReference type="OrthoDB" id="9626941at2759"/>
<proteinExistence type="predicted"/>
<dbReference type="Pfam" id="PF08636">
    <property type="entry name" value="Pkr1"/>
    <property type="match status" value="1"/>
</dbReference>
<keyword evidence="2" id="KW-0812">Transmembrane</keyword>
<dbReference type="PANTHER" id="PTHR28251:SF1">
    <property type="entry name" value="V-TYPE ATPASE ASSEMBLY FACTOR PKR1"/>
    <property type="match status" value="1"/>
</dbReference>
<evidence type="ECO:0000256" key="2">
    <source>
        <dbReference type="SAM" id="Phobius"/>
    </source>
</evidence>
<dbReference type="EMBL" id="ML996696">
    <property type="protein sequence ID" value="KAF2399802.1"/>
    <property type="molecule type" value="Genomic_DNA"/>
</dbReference>
<keyword evidence="2" id="KW-1133">Transmembrane helix</keyword>
<sequence length="181" mass="18873">MTAFLTSLWTSIFTPGPTPTLLLATNASFAALQALLFALLVATRSAHFLALSLISGALWWSINWFAAELRKAEKEKEKPVVESLDTSAHLGGDEASPATTPTEPVFAPVRVRGGPGKILGVMQSARRAREESAAEQASGLDTGSAAAAGVTRRKGSGEGEAGTDSEWEKVEGSTSSSGKVE</sequence>
<reference evidence="3" key="1">
    <citation type="journal article" date="2020" name="Stud. Mycol.">
        <title>101 Dothideomycetes genomes: a test case for predicting lifestyles and emergence of pathogens.</title>
        <authorList>
            <person name="Haridas S."/>
            <person name="Albert R."/>
            <person name="Binder M."/>
            <person name="Bloem J."/>
            <person name="Labutti K."/>
            <person name="Salamov A."/>
            <person name="Andreopoulos B."/>
            <person name="Baker S."/>
            <person name="Barry K."/>
            <person name="Bills G."/>
            <person name="Bluhm B."/>
            <person name="Cannon C."/>
            <person name="Castanera R."/>
            <person name="Culley D."/>
            <person name="Daum C."/>
            <person name="Ezra D."/>
            <person name="Gonzalez J."/>
            <person name="Henrissat B."/>
            <person name="Kuo A."/>
            <person name="Liang C."/>
            <person name="Lipzen A."/>
            <person name="Lutzoni F."/>
            <person name="Magnuson J."/>
            <person name="Mondo S."/>
            <person name="Nolan M."/>
            <person name="Ohm R."/>
            <person name="Pangilinan J."/>
            <person name="Park H.-J."/>
            <person name="Ramirez L."/>
            <person name="Alfaro M."/>
            <person name="Sun H."/>
            <person name="Tritt A."/>
            <person name="Yoshinaga Y."/>
            <person name="Zwiers L.-H."/>
            <person name="Turgeon B."/>
            <person name="Goodwin S."/>
            <person name="Spatafora J."/>
            <person name="Crous P."/>
            <person name="Grigoriev I."/>
        </authorList>
    </citation>
    <scope>NUCLEOTIDE SEQUENCE</scope>
    <source>
        <strain evidence="3">CBS 262.69</strain>
    </source>
</reference>
<feature type="transmembrane region" description="Helical" evidence="2">
    <location>
        <begin position="20"/>
        <end position="41"/>
    </location>
</feature>
<name>A0A6G1HUX2_9PEZI</name>
<evidence type="ECO:0000313" key="4">
    <source>
        <dbReference type="Proteomes" id="UP000799640"/>
    </source>
</evidence>
<dbReference type="GO" id="GO:0005789">
    <property type="term" value="C:endoplasmic reticulum membrane"/>
    <property type="evidence" value="ECO:0007669"/>
    <property type="project" value="TreeGrafter"/>
</dbReference>
<dbReference type="Proteomes" id="UP000799640">
    <property type="component" value="Unassembled WGS sequence"/>
</dbReference>
<dbReference type="InterPro" id="IPR013945">
    <property type="entry name" value="Pkr1"/>
</dbReference>
<accession>A0A6G1HUX2</accession>
<feature type="region of interest" description="Disordered" evidence="1">
    <location>
        <begin position="123"/>
        <end position="181"/>
    </location>
</feature>
<feature type="compositionally biased region" description="Polar residues" evidence="1">
    <location>
        <begin position="172"/>
        <end position="181"/>
    </location>
</feature>
<feature type="region of interest" description="Disordered" evidence="1">
    <location>
        <begin position="76"/>
        <end position="111"/>
    </location>
</feature>
<feature type="transmembrane region" description="Helical" evidence="2">
    <location>
        <begin position="48"/>
        <end position="66"/>
    </location>
</feature>
<gene>
    <name evidence="3" type="ORF">EJ06DRAFT_35349</name>
</gene>
<dbReference type="PANTHER" id="PTHR28251">
    <property type="entry name" value="V-TYPE ATPASE ASSEMBLY FACTOR PKR1"/>
    <property type="match status" value="1"/>
</dbReference>